<accession>A0AAE0IR51</accession>
<evidence type="ECO:0000313" key="6">
    <source>
        <dbReference type="EMBL" id="KAK3329617.1"/>
    </source>
</evidence>
<dbReference type="InterPro" id="IPR039723">
    <property type="entry name" value="Vps71/ZNHIT1"/>
</dbReference>
<reference evidence="6" key="2">
    <citation type="submission" date="2023-06" db="EMBL/GenBank/DDBJ databases">
        <authorList>
            <consortium name="Lawrence Berkeley National Laboratory"/>
            <person name="Haridas S."/>
            <person name="Hensen N."/>
            <person name="Bonometti L."/>
            <person name="Westerberg I."/>
            <person name="Brannstrom I.O."/>
            <person name="Guillou S."/>
            <person name="Cros-Aarteil S."/>
            <person name="Calhoun S."/>
            <person name="Kuo A."/>
            <person name="Mondo S."/>
            <person name="Pangilinan J."/>
            <person name="Riley R."/>
            <person name="Labutti K."/>
            <person name="Andreopoulos B."/>
            <person name="Lipzen A."/>
            <person name="Chen C."/>
            <person name="Yanf M."/>
            <person name="Daum C."/>
            <person name="Ng V."/>
            <person name="Clum A."/>
            <person name="Steindorff A."/>
            <person name="Ohm R."/>
            <person name="Martin F."/>
            <person name="Silar P."/>
            <person name="Natvig D."/>
            <person name="Lalanne C."/>
            <person name="Gautier V."/>
            <person name="Ament-Velasquez S.L."/>
            <person name="Kruys A."/>
            <person name="Hutchinson M.I."/>
            <person name="Powell A.J."/>
            <person name="Barry K."/>
            <person name="Miller A.N."/>
            <person name="Grigoriev I.V."/>
            <person name="Debuchy R."/>
            <person name="Gladieux P."/>
            <person name="Thoren M.H."/>
            <person name="Johannesson H."/>
        </authorList>
    </citation>
    <scope>NUCLEOTIDE SEQUENCE</scope>
    <source>
        <strain evidence="6">CBS 118394</strain>
    </source>
</reference>
<feature type="region of interest" description="Disordered" evidence="4">
    <location>
        <begin position="140"/>
        <end position="175"/>
    </location>
</feature>
<evidence type="ECO:0000256" key="1">
    <source>
        <dbReference type="ARBA" id="ARBA00022723"/>
    </source>
</evidence>
<sequence length="388" mass="40406">MNNFGVIEVASTKTKNAPGWAYVPDIGPSPAAAALQPTNRKRAVRNQTALSLSDVSARQDTKVRKDLEALDRDIHRDANIPIPPKPGAGRAQNKHTPNVRKILQSQKTFANHLDDYQALLTLAETNPAAAAALANAAPTKPAVPSTSARNSPAPTASGGGGGGSSGGGGGGSKRSAALAKRAALVTAKEQKEAAAAKKAAKVKSEPVFEAEHNTTSGNNDGGDVEMTDAPPTSGPGEGAAEVASKTTPSGSATPTAAAVSSGSSEPQLQPVLPPPPETWYQADGSMLPAYKRKPPVAHPGDNDPLLVSSRVPRFPTDDELCALMTAPPLSYLEARAGWGDEEGRYPVRTFCEVCGYWGRVRCLKCGARACALDCLQTHKEECFTRYGL</sequence>
<keyword evidence="7" id="KW-1185">Reference proteome</keyword>
<feature type="compositionally biased region" description="Gly residues" evidence="4">
    <location>
        <begin position="157"/>
        <end position="172"/>
    </location>
</feature>
<gene>
    <name evidence="6" type="ORF">B0H66DRAFT_32292</name>
</gene>
<keyword evidence="1" id="KW-0479">Metal-binding</keyword>
<dbReference type="PANTHER" id="PTHR13093">
    <property type="entry name" value="ZINC FINGER HIT DOMAIN CONTAINING PROTEIN 1"/>
    <property type="match status" value="1"/>
</dbReference>
<dbReference type="GO" id="GO:0008270">
    <property type="term" value="F:zinc ion binding"/>
    <property type="evidence" value="ECO:0007669"/>
    <property type="project" value="UniProtKB-KW"/>
</dbReference>
<evidence type="ECO:0000256" key="2">
    <source>
        <dbReference type="ARBA" id="ARBA00022771"/>
    </source>
</evidence>
<feature type="compositionally biased region" description="Polar residues" evidence="4">
    <location>
        <begin position="144"/>
        <end position="154"/>
    </location>
</feature>
<dbReference type="Proteomes" id="UP001283341">
    <property type="component" value="Unassembled WGS sequence"/>
</dbReference>
<keyword evidence="3" id="KW-0862">Zinc</keyword>
<protein>
    <recommendedName>
        <fullName evidence="5">HIT-type domain-containing protein</fullName>
    </recommendedName>
</protein>
<dbReference type="CDD" id="cd21437">
    <property type="entry name" value="zf-HIT_ZNHIT1_like"/>
    <property type="match status" value="1"/>
</dbReference>
<reference evidence="6" key="1">
    <citation type="journal article" date="2023" name="Mol. Phylogenet. Evol.">
        <title>Genome-scale phylogeny and comparative genomics of the fungal order Sordariales.</title>
        <authorList>
            <person name="Hensen N."/>
            <person name="Bonometti L."/>
            <person name="Westerberg I."/>
            <person name="Brannstrom I.O."/>
            <person name="Guillou S."/>
            <person name="Cros-Aarteil S."/>
            <person name="Calhoun S."/>
            <person name="Haridas S."/>
            <person name="Kuo A."/>
            <person name="Mondo S."/>
            <person name="Pangilinan J."/>
            <person name="Riley R."/>
            <person name="LaButti K."/>
            <person name="Andreopoulos B."/>
            <person name="Lipzen A."/>
            <person name="Chen C."/>
            <person name="Yan M."/>
            <person name="Daum C."/>
            <person name="Ng V."/>
            <person name="Clum A."/>
            <person name="Steindorff A."/>
            <person name="Ohm R.A."/>
            <person name="Martin F."/>
            <person name="Silar P."/>
            <person name="Natvig D.O."/>
            <person name="Lalanne C."/>
            <person name="Gautier V."/>
            <person name="Ament-Velasquez S.L."/>
            <person name="Kruys A."/>
            <person name="Hutchinson M.I."/>
            <person name="Powell A.J."/>
            <person name="Barry K."/>
            <person name="Miller A.N."/>
            <person name="Grigoriev I.V."/>
            <person name="Debuchy R."/>
            <person name="Gladieux P."/>
            <person name="Hiltunen Thoren M."/>
            <person name="Johannesson H."/>
        </authorList>
    </citation>
    <scope>NUCLEOTIDE SEQUENCE</scope>
    <source>
        <strain evidence="6">CBS 118394</strain>
    </source>
</reference>
<name>A0AAE0IR51_9PEZI</name>
<keyword evidence="2" id="KW-0863">Zinc-finger</keyword>
<evidence type="ECO:0000256" key="3">
    <source>
        <dbReference type="ARBA" id="ARBA00022833"/>
    </source>
</evidence>
<feature type="compositionally biased region" description="Low complexity" evidence="4">
    <location>
        <begin position="243"/>
        <end position="270"/>
    </location>
</feature>
<dbReference type="GO" id="GO:0006338">
    <property type="term" value="P:chromatin remodeling"/>
    <property type="evidence" value="ECO:0007669"/>
    <property type="project" value="InterPro"/>
</dbReference>
<evidence type="ECO:0000313" key="7">
    <source>
        <dbReference type="Proteomes" id="UP001283341"/>
    </source>
</evidence>
<dbReference type="Pfam" id="PF04438">
    <property type="entry name" value="zf-HIT"/>
    <property type="match status" value="1"/>
</dbReference>
<evidence type="ECO:0000259" key="5">
    <source>
        <dbReference type="Pfam" id="PF04438"/>
    </source>
</evidence>
<evidence type="ECO:0000256" key="4">
    <source>
        <dbReference type="SAM" id="MobiDB-lite"/>
    </source>
</evidence>
<comment type="caution">
    <text evidence="6">The sequence shown here is derived from an EMBL/GenBank/DDBJ whole genome shotgun (WGS) entry which is preliminary data.</text>
</comment>
<feature type="compositionally biased region" description="Basic and acidic residues" evidence="4">
    <location>
        <begin position="202"/>
        <end position="212"/>
    </location>
</feature>
<proteinExistence type="predicted"/>
<dbReference type="GO" id="GO:0005634">
    <property type="term" value="C:nucleus"/>
    <property type="evidence" value="ECO:0007669"/>
    <property type="project" value="UniProtKB-ARBA"/>
</dbReference>
<dbReference type="EMBL" id="JAUEDM010000001">
    <property type="protein sequence ID" value="KAK3329617.1"/>
    <property type="molecule type" value="Genomic_DNA"/>
</dbReference>
<dbReference type="AlphaFoldDB" id="A0AAE0IR51"/>
<feature type="domain" description="HIT-type" evidence="5">
    <location>
        <begin position="348"/>
        <end position="375"/>
    </location>
</feature>
<feature type="region of interest" description="Disordered" evidence="4">
    <location>
        <begin position="196"/>
        <end position="271"/>
    </location>
</feature>
<organism evidence="6 7">
    <name type="scientific">Apodospora peruviana</name>
    <dbReference type="NCBI Taxonomy" id="516989"/>
    <lineage>
        <taxon>Eukaryota</taxon>
        <taxon>Fungi</taxon>
        <taxon>Dikarya</taxon>
        <taxon>Ascomycota</taxon>
        <taxon>Pezizomycotina</taxon>
        <taxon>Sordariomycetes</taxon>
        <taxon>Sordariomycetidae</taxon>
        <taxon>Sordariales</taxon>
        <taxon>Lasiosphaeriaceae</taxon>
        <taxon>Apodospora</taxon>
    </lineage>
</organism>
<dbReference type="InterPro" id="IPR007529">
    <property type="entry name" value="Znf_HIT"/>
</dbReference>